<dbReference type="AlphaFoldDB" id="A0A7S3BPK1"/>
<proteinExistence type="predicted"/>
<evidence type="ECO:0000313" key="2">
    <source>
        <dbReference type="EMBL" id="CAE0139015.1"/>
    </source>
</evidence>
<feature type="compositionally biased region" description="Low complexity" evidence="1">
    <location>
        <begin position="307"/>
        <end position="318"/>
    </location>
</feature>
<feature type="compositionally biased region" description="Polar residues" evidence="1">
    <location>
        <begin position="339"/>
        <end position="350"/>
    </location>
</feature>
<organism evidence="2">
    <name type="scientific">Haptolina ericina</name>
    <dbReference type="NCBI Taxonomy" id="156174"/>
    <lineage>
        <taxon>Eukaryota</taxon>
        <taxon>Haptista</taxon>
        <taxon>Haptophyta</taxon>
        <taxon>Prymnesiophyceae</taxon>
        <taxon>Prymnesiales</taxon>
        <taxon>Prymnesiaceae</taxon>
        <taxon>Haptolina</taxon>
    </lineage>
</organism>
<name>A0A7S3BPK1_9EUKA</name>
<feature type="compositionally biased region" description="Polar residues" evidence="1">
    <location>
        <begin position="412"/>
        <end position="430"/>
    </location>
</feature>
<feature type="compositionally biased region" description="Polar residues" evidence="1">
    <location>
        <begin position="1"/>
        <end position="13"/>
    </location>
</feature>
<evidence type="ECO:0000256" key="1">
    <source>
        <dbReference type="SAM" id="MobiDB-lite"/>
    </source>
</evidence>
<feature type="region of interest" description="Disordered" evidence="1">
    <location>
        <begin position="1"/>
        <end position="66"/>
    </location>
</feature>
<accession>A0A7S3BPK1</accession>
<sequence>MIIGSNATASSPSRRPGDDLQEVASAMRANTPRGGPMAGGKEAQGGRSPTIKSEPAHVLSNERRSPFRAMPTSHTFEFFVQAAVHWRLCDGADENHNAEVTKVTVGPIGPGWTHDCVIKAVLHEHVHKNPLYFITQGGGVIETFDGWQLLIKRGGTLLCHPIPYAQFAPESDPPTWYARVLMEARRLESKEELEGVSAVMCQVRAMEEEKRRRKQEKVDAMRIRLEGMGIYGDHLTRLGDALEAEQVATAMAASSMAAAASGTDEDFALAVQLQDEEATAAAAAAGTDEGGKRESPTGSLMRSPGEASRAPSAAAPTTPDKHWPHVGGRPKAGDRVQIIDSSPSGKSNTGRLKPMGIVGLEGELVEDDGSERPFLTPLPARLGSFHSPRWTVLKRQLAELDKRVGQLLPRCSTHSTQAESGCSPSTQGESGRSPLTPLSFDKENTPSSAHYMIDAAAGYPLSCHPVGRRLVGDTPPRPELVW</sequence>
<gene>
    <name evidence="2" type="ORF">HERI1096_LOCUS32541</name>
</gene>
<feature type="region of interest" description="Disordered" evidence="1">
    <location>
        <begin position="411"/>
        <end position="446"/>
    </location>
</feature>
<protein>
    <submittedName>
        <fullName evidence="2">Uncharacterized protein</fullName>
    </submittedName>
</protein>
<reference evidence="2" key="1">
    <citation type="submission" date="2021-01" db="EMBL/GenBank/DDBJ databases">
        <authorList>
            <person name="Corre E."/>
            <person name="Pelletier E."/>
            <person name="Niang G."/>
            <person name="Scheremetjew M."/>
            <person name="Finn R."/>
            <person name="Kale V."/>
            <person name="Holt S."/>
            <person name="Cochrane G."/>
            <person name="Meng A."/>
            <person name="Brown T."/>
            <person name="Cohen L."/>
        </authorList>
    </citation>
    <scope>NUCLEOTIDE SEQUENCE</scope>
    <source>
        <strain evidence="2">CCMP281</strain>
    </source>
</reference>
<dbReference type="EMBL" id="HBHX01058933">
    <property type="protein sequence ID" value="CAE0139015.1"/>
    <property type="molecule type" value="Transcribed_RNA"/>
</dbReference>
<feature type="region of interest" description="Disordered" evidence="1">
    <location>
        <begin position="279"/>
        <end position="353"/>
    </location>
</feature>